<dbReference type="OrthoDB" id="419317at2759"/>
<dbReference type="SUPFAM" id="SSF54236">
    <property type="entry name" value="Ubiquitin-like"/>
    <property type="match status" value="1"/>
</dbReference>
<protein>
    <recommendedName>
        <fullName evidence="8">RING-type domain-containing protein</fullName>
    </recommendedName>
</protein>
<dbReference type="Gene3D" id="1.20.120.1750">
    <property type="match status" value="1"/>
</dbReference>
<proteinExistence type="predicted"/>
<dbReference type="EMBL" id="RRYP01008909">
    <property type="protein sequence ID" value="TNV79442.1"/>
    <property type="molecule type" value="Genomic_DNA"/>
</dbReference>
<evidence type="ECO:0000256" key="6">
    <source>
        <dbReference type="ARBA" id="ARBA00022786"/>
    </source>
</evidence>
<dbReference type="Proteomes" id="UP000785679">
    <property type="component" value="Unassembled WGS sequence"/>
</dbReference>
<keyword evidence="7" id="KW-0862">Zinc</keyword>
<dbReference type="InterPro" id="IPR029071">
    <property type="entry name" value="Ubiquitin-like_domsf"/>
</dbReference>
<dbReference type="InterPro" id="IPR044066">
    <property type="entry name" value="TRIAD_supradom"/>
</dbReference>
<evidence type="ECO:0000256" key="1">
    <source>
        <dbReference type="ARBA" id="ARBA00004906"/>
    </source>
</evidence>
<keyword evidence="2" id="KW-0808">Transferase</keyword>
<dbReference type="AlphaFoldDB" id="A0A8J8T243"/>
<dbReference type="PANTHER" id="PTHR11685">
    <property type="entry name" value="RBR FAMILY RING FINGER AND IBR DOMAIN-CONTAINING"/>
    <property type="match status" value="1"/>
</dbReference>
<feature type="domain" description="RING-type" evidence="8">
    <location>
        <begin position="174"/>
        <end position="410"/>
    </location>
</feature>
<keyword evidence="4" id="KW-0677">Repeat</keyword>
<sequence>MKLRIKHSDLNYDINHPDSPHQFPTLQPTSPWSDLNDILFQLSEIPPDDQMVLYYGSEMRDLGSQIQNVGVHDGMVLGLADRRRNIRVNVILLDGTEVEVEYNNEEYVVKLKERIEALEGPMKLPLYRMSLFLDRENTRLLDYQEAKQVVNGDRIRQVRASFTVFGSEELQESQEMDCITLELPDKPNDFPHCKMPCGHVFSQDTIRDILIRKVRDEKAYEIRCPALKEGRTHGICNSIWDFPEFADYFTMTTNEEAEFNVLLQQNIHLFVLNYVQCPSCQALIPKPSDDPKLTRTHCEKCEQTEGGKADFCYKCGEDWKYGMVCQSDHCTFKKQNAILQGCIEIEVEEQTVPAVRACPNCKTLYEHMEACKHMQCKSPQCKDKGFEYCHVCLSNWLVHAYNSCHVAPRQVLEYPYQKIIEEEKKEEEHKFGCQNAVQEDPPECIEDQQDPEIFAIEEVLQHVEKFEKAIQQKEISNQDNVSIDETDYNEHYEYVIGIGICSIF</sequence>
<comment type="pathway">
    <text evidence="1">Protein modification; protein ubiquitination.</text>
</comment>
<evidence type="ECO:0000256" key="7">
    <source>
        <dbReference type="ARBA" id="ARBA00022833"/>
    </source>
</evidence>
<evidence type="ECO:0000259" key="8">
    <source>
        <dbReference type="PROSITE" id="PS51873"/>
    </source>
</evidence>
<organism evidence="9 10">
    <name type="scientific">Halteria grandinella</name>
    <dbReference type="NCBI Taxonomy" id="5974"/>
    <lineage>
        <taxon>Eukaryota</taxon>
        <taxon>Sar</taxon>
        <taxon>Alveolata</taxon>
        <taxon>Ciliophora</taxon>
        <taxon>Intramacronucleata</taxon>
        <taxon>Spirotrichea</taxon>
        <taxon>Stichotrichia</taxon>
        <taxon>Sporadotrichida</taxon>
        <taxon>Halteriidae</taxon>
        <taxon>Halteria</taxon>
    </lineage>
</organism>
<dbReference type="GO" id="GO:0008270">
    <property type="term" value="F:zinc ion binding"/>
    <property type="evidence" value="ECO:0007669"/>
    <property type="project" value="UniProtKB-KW"/>
</dbReference>
<evidence type="ECO:0000256" key="4">
    <source>
        <dbReference type="ARBA" id="ARBA00022737"/>
    </source>
</evidence>
<dbReference type="SUPFAM" id="SSF57850">
    <property type="entry name" value="RING/U-box"/>
    <property type="match status" value="2"/>
</dbReference>
<evidence type="ECO:0000256" key="5">
    <source>
        <dbReference type="ARBA" id="ARBA00022771"/>
    </source>
</evidence>
<dbReference type="PROSITE" id="PS51873">
    <property type="entry name" value="TRIAD"/>
    <property type="match status" value="1"/>
</dbReference>
<evidence type="ECO:0000313" key="9">
    <source>
        <dbReference type="EMBL" id="TNV79442.1"/>
    </source>
</evidence>
<gene>
    <name evidence="9" type="ORF">FGO68_gene5309</name>
</gene>
<keyword evidence="3" id="KW-0479">Metal-binding</keyword>
<dbReference type="InterPro" id="IPR031127">
    <property type="entry name" value="E3_UB_ligase_RBR"/>
</dbReference>
<accession>A0A8J8T243</accession>
<keyword evidence="10" id="KW-1185">Reference proteome</keyword>
<dbReference type="GO" id="GO:0016567">
    <property type="term" value="P:protein ubiquitination"/>
    <property type="evidence" value="ECO:0007669"/>
    <property type="project" value="InterPro"/>
</dbReference>
<evidence type="ECO:0000313" key="10">
    <source>
        <dbReference type="Proteomes" id="UP000785679"/>
    </source>
</evidence>
<evidence type="ECO:0000256" key="3">
    <source>
        <dbReference type="ARBA" id="ARBA00022723"/>
    </source>
</evidence>
<evidence type="ECO:0000256" key="2">
    <source>
        <dbReference type="ARBA" id="ARBA00022679"/>
    </source>
</evidence>
<name>A0A8J8T243_HALGN</name>
<keyword evidence="6" id="KW-0833">Ubl conjugation pathway</keyword>
<comment type="caution">
    <text evidence="9">The sequence shown here is derived from an EMBL/GenBank/DDBJ whole genome shotgun (WGS) entry which is preliminary data.</text>
</comment>
<keyword evidence="5" id="KW-0863">Zinc-finger</keyword>
<reference evidence="9" key="1">
    <citation type="submission" date="2019-06" db="EMBL/GenBank/DDBJ databases">
        <authorList>
            <person name="Zheng W."/>
        </authorList>
    </citation>
    <scope>NUCLEOTIDE SEQUENCE</scope>
    <source>
        <strain evidence="9">QDHG01</strain>
    </source>
</reference>
<dbReference type="GO" id="GO:0004842">
    <property type="term" value="F:ubiquitin-protein transferase activity"/>
    <property type="evidence" value="ECO:0007669"/>
    <property type="project" value="InterPro"/>
</dbReference>